<dbReference type="Pfam" id="PF02365">
    <property type="entry name" value="NAM"/>
    <property type="match status" value="1"/>
</dbReference>
<dbReference type="PANTHER" id="PTHR31744">
    <property type="entry name" value="PROTEIN CUP-SHAPED COTYLEDON 2-RELATED"/>
    <property type="match status" value="1"/>
</dbReference>
<evidence type="ECO:0000256" key="1">
    <source>
        <dbReference type="ARBA" id="ARBA00023015"/>
    </source>
</evidence>
<gene>
    <name evidence="7" type="primary">NAC29</name>
</gene>
<keyword evidence="3" id="KW-0804">Transcription</keyword>
<name>A0AA49X8Q6_RHEPA</name>
<dbReference type="GO" id="GO:0003677">
    <property type="term" value="F:DNA binding"/>
    <property type="evidence" value="ECO:0007669"/>
    <property type="project" value="UniProtKB-KW"/>
</dbReference>
<evidence type="ECO:0000256" key="4">
    <source>
        <dbReference type="ARBA" id="ARBA00023242"/>
    </source>
</evidence>
<feature type="domain" description="NAC" evidence="6">
    <location>
        <begin position="14"/>
        <end position="180"/>
    </location>
</feature>
<reference evidence="7" key="1">
    <citation type="submission" date="2023-04" db="EMBL/GenBank/DDBJ databases">
        <title>Identification and analysis of NAC gene family in Rheum palmatum L. based on full-length transcriptome sequencing.</title>
        <authorList>
            <person name="Hao G.X."/>
            <person name="Zhang G."/>
            <person name="Li Y.M."/>
        </authorList>
    </citation>
    <scope>NUCLEOTIDE SEQUENCE</scope>
</reference>
<evidence type="ECO:0000259" key="6">
    <source>
        <dbReference type="PROSITE" id="PS51005"/>
    </source>
</evidence>
<organism evidence="7">
    <name type="scientific">Rheum palmatum</name>
    <name type="common">Chinese rhubarb</name>
    <dbReference type="NCBI Taxonomy" id="137221"/>
    <lineage>
        <taxon>Eukaryota</taxon>
        <taxon>Viridiplantae</taxon>
        <taxon>Streptophyta</taxon>
        <taxon>Embryophyta</taxon>
        <taxon>Tracheophyta</taxon>
        <taxon>Spermatophyta</taxon>
        <taxon>Magnoliopsida</taxon>
        <taxon>eudicotyledons</taxon>
        <taxon>Gunneridae</taxon>
        <taxon>Pentapetalae</taxon>
        <taxon>Caryophyllales</taxon>
        <taxon>Polygonaceae</taxon>
        <taxon>Polygonoideae</taxon>
        <taxon>Rumiceae</taxon>
        <taxon>Rheum</taxon>
    </lineage>
</organism>
<sequence length="277" mass="31368">MEKLNFVKNGVLKLPPGFRFHPTDEELVMQYLKRKVFSCPLPASIIPEVDVCKADPWDLPGEQSQERYFFSTREAKYPNGNRSNRATVSGYWKATGKDKPIVLAGNNSRVINKISHNQNQNQQVVGMKKTLVFYRGKPPNGSRTDWIMHEYRLANGPNSISNDLAQGSMENWVLCRIFLKKRSTNSNTHEEECNEQVHNIHSTTKNIAVTDNSRRPVYYEFMTRDRAKTRTTDLNVAPCSSSSGSSGVTEASELNGPPEDREESSSCNSFSTLMRKP</sequence>
<dbReference type="EMBL" id="OQ885013">
    <property type="protein sequence ID" value="WLO57488.1"/>
    <property type="molecule type" value="mRNA"/>
</dbReference>
<dbReference type="Gene3D" id="2.170.150.80">
    <property type="entry name" value="NAC domain"/>
    <property type="match status" value="1"/>
</dbReference>
<dbReference type="SUPFAM" id="SSF101941">
    <property type="entry name" value="NAC domain"/>
    <property type="match status" value="1"/>
</dbReference>
<feature type="compositionally biased region" description="Polar residues" evidence="5">
    <location>
        <begin position="265"/>
        <end position="277"/>
    </location>
</feature>
<dbReference type="PROSITE" id="PS51005">
    <property type="entry name" value="NAC"/>
    <property type="match status" value="1"/>
</dbReference>
<feature type="region of interest" description="Disordered" evidence="5">
    <location>
        <begin position="230"/>
        <end position="277"/>
    </location>
</feature>
<proteinExistence type="evidence at transcript level"/>
<keyword evidence="4" id="KW-0539">Nucleus</keyword>
<keyword evidence="2" id="KW-0238">DNA-binding</keyword>
<evidence type="ECO:0000256" key="2">
    <source>
        <dbReference type="ARBA" id="ARBA00023125"/>
    </source>
</evidence>
<protein>
    <submittedName>
        <fullName evidence="7">NAC transcription factor 29</fullName>
    </submittedName>
</protein>
<dbReference type="AlphaFoldDB" id="A0AA49X8Q6"/>
<accession>A0AA49X8Q6</accession>
<evidence type="ECO:0000313" key="7">
    <source>
        <dbReference type="EMBL" id="WLO57488.1"/>
    </source>
</evidence>
<dbReference type="InterPro" id="IPR036093">
    <property type="entry name" value="NAC_dom_sf"/>
</dbReference>
<dbReference type="GO" id="GO:0006355">
    <property type="term" value="P:regulation of DNA-templated transcription"/>
    <property type="evidence" value="ECO:0007669"/>
    <property type="project" value="InterPro"/>
</dbReference>
<keyword evidence="1" id="KW-0805">Transcription regulation</keyword>
<evidence type="ECO:0000256" key="5">
    <source>
        <dbReference type="SAM" id="MobiDB-lite"/>
    </source>
</evidence>
<dbReference type="InterPro" id="IPR003441">
    <property type="entry name" value="NAC-dom"/>
</dbReference>
<evidence type="ECO:0000256" key="3">
    <source>
        <dbReference type="ARBA" id="ARBA00023163"/>
    </source>
</evidence>
<dbReference type="PANTHER" id="PTHR31744:SF93">
    <property type="entry name" value="NAC DOMAIN-CONTAINING PROTEIN"/>
    <property type="match status" value="1"/>
</dbReference>